<sequence length="52" mass="5988">IFLSKEGREIGKLTESSMTGAKETHMPYQHKTQLRRGSAWPWGRGRFLQKLG</sequence>
<name>X0WE95_9ZZZZ</name>
<accession>X0WE95</accession>
<reference evidence="1" key="1">
    <citation type="journal article" date="2014" name="Front. Microbiol.">
        <title>High frequency of phylogenetically diverse reductive dehalogenase-homologous genes in deep subseafloor sedimentary metagenomes.</title>
        <authorList>
            <person name="Kawai M."/>
            <person name="Futagami T."/>
            <person name="Toyoda A."/>
            <person name="Takaki Y."/>
            <person name="Nishi S."/>
            <person name="Hori S."/>
            <person name="Arai W."/>
            <person name="Tsubouchi T."/>
            <person name="Morono Y."/>
            <person name="Uchiyama I."/>
            <person name="Ito T."/>
            <person name="Fujiyama A."/>
            <person name="Inagaki F."/>
            <person name="Takami H."/>
        </authorList>
    </citation>
    <scope>NUCLEOTIDE SEQUENCE</scope>
    <source>
        <strain evidence="1">Expedition CK06-06</strain>
    </source>
</reference>
<organism evidence="1">
    <name type="scientific">marine sediment metagenome</name>
    <dbReference type="NCBI Taxonomy" id="412755"/>
    <lineage>
        <taxon>unclassified sequences</taxon>
        <taxon>metagenomes</taxon>
        <taxon>ecological metagenomes</taxon>
    </lineage>
</organism>
<protein>
    <submittedName>
        <fullName evidence="1">Uncharacterized protein</fullName>
    </submittedName>
</protein>
<feature type="non-terminal residue" evidence="1">
    <location>
        <position position="1"/>
    </location>
</feature>
<proteinExistence type="predicted"/>
<gene>
    <name evidence="1" type="ORF">S01H1_67942</name>
</gene>
<dbReference type="AlphaFoldDB" id="X0WE95"/>
<comment type="caution">
    <text evidence="1">The sequence shown here is derived from an EMBL/GenBank/DDBJ whole genome shotgun (WGS) entry which is preliminary data.</text>
</comment>
<dbReference type="EMBL" id="BARS01045023">
    <property type="protein sequence ID" value="GAG28960.1"/>
    <property type="molecule type" value="Genomic_DNA"/>
</dbReference>
<evidence type="ECO:0000313" key="1">
    <source>
        <dbReference type="EMBL" id="GAG28960.1"/>
    </source>
</evidence>